<reference evidence="1" key="1">
    <citation type="submission" date="2018-11" db="EMBL/GenBank/DDBJ databases">
        <authorList>
            <person name="Grassa J C."/>
        </authorList>
    </citation>
    <scope>NUCLEOTIDE SEQUENCE [LARGE SCALE GENOMIC DNA]</scope>
</reference>
<proteinExistence type="predicted"/>
<protein>
    <submittedName>
        <fullName evidence="1">Uncharacterized protein</fullName>
    </submittedName>
</protein>
<sequence length="78" mass="8749">MLALASQMNPGQCYSSRMMRMLKNKVRKRSRPINVDLPAQDSSREKFGVVGANKRSPIDISLDEIENGVWNSGLDLVK</sequence>
<name>A0A803PCY2_CANSA</name>
<accession>A0A803PCY2</accession>
<evidence type="ECO:0000313" key="1">
    <source>
        <dbReference type="EnsemblPlants" id="cds.evm.model.04.1411"/>
    </source>
</evidence>
<dbReference type="EnsemblPlants" id="evm.model.04.1411">
    <property type="protein sequence ID" value="cds.evm.model.04.1411"/>
    <property type="gene ID" value="evm.TU.04.1411"/>
</dbReference>
<organism evidence="1 2">
    <name type="scientific">Cannabis sativa</name>
    <name type="common">Hemp</name>
    <name type="synonym">Marijuana</name>
    <dbReference type="NCBI Taxonomy" id="3483"/>
    <lineage>
        <taxon>Eukaryota</taxon>
        <taxon>Viridiplantae</taxon>
        <taxon>Streptophyta</taxon>
        <taxon>Embryophyta</taxon>
        <taxon>Tracheophyta</taxon>
        <taxon>Spermatophyta</taxon>
        <taxon>Magnoliopsida</taxon>
        <taxon>eudicotyledons</taxon>
        <taxon>Gunneridae</taxon>
        <taxon>Pentapetalae</taxon>
        <taxon>rosids</taxon>
        <taxon>fabids</taxon>
        <taxon>Rosales</taxon>
        <taxon>Cannabaceae</taxon>
        <taxon>Cannabis</taxon>
    </lineage>
</organism>
<dbReference type="AlphaFoldDB" id="A0A803PCY2"/>
<dbReference type="EMBL" id="UZAU01000388">
    <property type="status" value="NOT_ANNOTATED_CDS"/>
    <property type="molecule type" value="Genomic_DNA"/>
</dbReference>
<evidence type="ECO:0000313" key="2">
    <source>
        <dbReference type="Proteomes" id="UP000596661"/>
    </source>
</evidence>
<dbReference type="Gramene" id="evm.model.04.1411">
    <property type="protein sequence ID" value="cds.evm.model.04.1411"/>
    <property type="gene ID" value="evm.TU.04.1411"/>
</dbReference>
<dbReference type="Proteomes" id="UP000596661">
    <property type="component" value="Chromosome 4"/>
</dbReference>
<reference evidence="1" key="2">
    <citation type="submission" date="2021-03" db="UniProtKB">
        <authorList>
            <consortium name="EnsemblPlants"/>
        </authorList>
    </citation>
    <scope>IDENTIFICATION</scope>
</reference>
<keyword evidence="2" id="KW-1185">Reference proteome</keyword>